<dbReference type="Pfam" id="PF02518">
    <property type="entry name" value="HATPase_c"/>
    <property type="match status" value="1"/>
</dbReference>
<keyword evidence="7" id="KW-1133">Transmembrane helix</keyword>
<dbReference type="PANTHER" id="PTHR43065">
    <property type="entry name" value="SENSOR HISTIDINE KINASE"/>
    <property type="match status" value="1"/>
</dbReference>
<dbReference type="PROSITE" id="PS50109">
    <property type="entry name" value="HIS_KIN"/>
    <property type="match status" value="1"/>
</dbReference>
<keyword evidence="1" id="KW-0597">Phosphoprotein</keyword>
<keyword evidence="2" id="KW-0808">Transferase</keyword>
<dbReference type="EMBL" id="FPHC01000038">
    <property type="protein sequence ID" value="SFV55790.1"/>
    <property type="molecule type" value="Genomic_DNA"/>
</dbReference>
<accession>A0A1W1BQE9</accession>
<dbReference type="CDD" id="cd00075">
    <property type="entry name" value="HATPase"/>
    <property type="match status" value="1"/>
</dbReference>
<evidence type="ECO:0000256" key="6">
    <source>
        <dbReference type="ARBA" id="ARBA00023012"/>
    </source>
</evidence>
<keyword evidence="7" id="KW-0812">Transmembrane</keyword>
<dbReference type="SUPFAM" id="SSF47384">
    <property type="entry name" value="Homodimeric domain of signal transducing histidine kinase"/>
    <property type="match status" value="1"/>
</dbReference>
<dbReference type="SMART" id="SM00387">
    <property type="entry name" value="HATPase_c"/>
    <property type="match status" value="1"/>
</dbReference>
<dbReference type="InterPro" id="IPR003594">
    <property type="entry name" value="HATPase_dom"/>
</dbReference>
<proteinExistence type="predicted"/>
<organism evidence="9">
    <name type="scientific">hydrothermal vent metagenome</name>
    <dbReference type="NCBI Taxonomy" id="652676"/>
    <lineage>
        <taxon>unclassified sequences</taxon>
        <taxon>metagenomes</taxon>
        <taxon>ecological metagenomes</taxon>
    </lineage>
</organism>
<protein>
    <submittedName>
        <fullName evidence="9">Histidine kinase</fullName>
    </submittedName>
</protein>
<keyword evidence="7" id="KW-0472">Membrane</keyword>
<evidence type="ECO:0000256" key="4">
    <source>
        <dbReference type="ARBA" id="ARBA00022777"/>
    </source>
</evidence>
<evidence type="ECO:0000256" key="1">
    <source>
        <dbReference type="ARBA" id="ARBA00022553"/>
    </source>
</evidence>
<dbReference type="AlphaFoldDB" id="A0A1W1BQE9"/>
<keyword evidence="6" id="KW-0902">Two-component regulatory system</keyword>
<dbReference type="InterPro" id="IPR004358">
    <property type="entry name" value="Sig_transdc_His_kin-like_C"/>
</dbReference>
<evidence type="ECO:0000259" key="8">
    <source>
        <dbReference type="PROSITE" id="PS50109"/>
    </source>
</evidence>
<gene>
    <name evidence="9" type="ORF">MNB_SV-6-667</name>
</gene>
<dbReference type="GO" id="GO:0005524">
    <property type="term" value="F:ATP binding"/>
    <property type="evidence" value="ECO:0007669"/>
    <property type="project" value="UniProtKB-KW"/>
</dbReference>
<dbReference type="Gene3D" id="1.10.287.130">
    <property type="match status" value="1"/>
</dbReference>
<evidence type="ECO:0000256" key="3">
    <source>
        <dbReference type="ARBA" id="ARBA00022741"/>
    </source>
</evidence>
<dbReference type="InterPro" id="IPR005467">
    <property type="entry name" value="His_kinase_dom"/>
</dbReference>
<name>A0A1W1BQE9_9ZZZZ</name>
<dbReference type="InterPro" id="IPR036097">
    <property type="entry name" value="HisK_dim/P_sf"/>
</dbReference>
<evidence type="ECO:0000256" key="7">
    <source>
        <dbReference type="SAM" id="Phobius"/>
    </source>
</evidence>
<feature type="transmembrane region" description="Helical" evidence="7">
    <location>
        <begin position="84"/>
        <end position="105"/>
    </location>
</feature>
<keyword evidence="3" id="KW-0547">Nucleotide-binding</keyword>
<evidence type="ECO:0000256" key="2">
    <source>
        <dbReference type="ARBA" id="ARBA00022679"/>
    </source>
</evidence>
<keyword evidence="4 9" id="KW-0418">Kinase</keyword>
<evidence type="ECO:0000313" key="9">
    <source>
        <dbReference type="EMBL" id="SFV55790.1"/>
    </source>
</evidence>
<dbReference type="GO" id="GO:0000155">
    <property type="term" value="F:phosphorelay sensor kinase activity"/>
    <property type="evidence" value="ECO:0007669"/>
    <property type="project" value="InterPro"/>
</dbReference>
<sequence>MKILKLLLLLLVLFVTSYAEDKISLAKKEISFSKEHPTVALRSDENGSLDTTDKAISTTNKERAEERKNDCISVKHDQQFSEEFFWYIVIAVILLVLFSVFRQFILNRYNKKLEEKVLKKVEELREKDELLFQKYRMAAMGEMLSMIAHQWRQPLGAISSAIMSIDVKLASGKFDLEDRDSRNEFMDFLEKKHNSINDYVHYLSETTDDFRNFFNPNRDKEETPLTKPIVNALNILQNFLEKHNISIIKDFQIDDHYLLYQNEIMQVIISMLKNSEENFSINETKDPTIVLRTYREENYYVISICDNGGGVPDEIKEKIFEPYFSTKKAKNGTGLGLYMSKIMIEDHHGGTLSVENIDGGACFYIKFNSPLSHQ</sequence>
<reference evidence="9" key="1">
    <citation type="submission" date="2016-10" db="EMBL/GenBank/DDBJ databases">
        <authorList>
            <person name="de Groot N.N."/>
        </authorList>
    </citation>
    <scope>NUCLEOTIDE SEQUENCE</scope>
</reference>
<dbReference type="InterPro" id="IPR036890">
    <property type="entry name" value="HATPase_C_sf"/>
</dbReference>
<evidence type="ECO:0000256" key="5">
    <source>
        <dbReference type="ARBA" id="ARBA00022840"/>
    </source>
</evidence>
<dbReference type="Gene3D" id="3.30.565.10">
    <property type="entry name" value="Histidine kinase-like ATPase, C-terminal domain"/>
    <property type="match status" value="1"/>
</dbReference>
<keyword evidence="5" id="KW-0067">ATP-binding</keyword>
<dbReference type="PRINTS" id="PR00344">
    <property type="entry name" value="BCTRLSENSOR"/>
</dbReference>
<dbReference type="PANTHER" id="PTHR43065:SF10">
    <property type="entry name" value="PEROXIDE STRESS-ACTIVATED HISTIDINE KINASE MAK3"/>
    <property type="match status" value="1"/>
</dbReference>
<feature type="domain" description="Histidine kinase" evidence="8">
    <location>
        <begin position="146"/>
        <end position="371"/>
    </location>
</feature>
<dbReference type="SUPFAM" id="SSF55874">
    <property type="entry name" value="ATPase domain of HSP90 chaperone/DNA topoisomerase II/histidine kinase"/>
    <property type="match status" value="1"/>
</dbReference>